<organism evidence="1 2">
    <name type="scientific">Cyclobacterium qasimii</name>
    <dbReference type="NCBI Taxonomy" id="1350429"/>
    <lineage>
        <taxon>Bacteria</taxon>
        <taxon>Pseudomonadati</taxon>
        <taxon>Bacteroidota</taxon>
        <taxon>Cytophagia</taxon>
        <taxon>Cytophagales</taxon>
        <taxon>Cyclobacteriaceae</taxon>
        <taxon>Cyclobacterium</taxon>
    </lineage>
</organism>
<accession>A0A512CIW5</accession>
<reference evidence="1 2" key="1">
    <citation type="submission" date="2019-07" db="EMBL/GenBank/DDBJ databases">
        <title>Whole genome shotgun sequence of Cyclobacterium qasimii NBRC 106168.</title>
        <authorList>
            <person name="Hosoyama A."/>
            <person name="Uohara A."/>
            <person name="Ohji S."/>
            <person name="Ichikawa N."/>
        </authorList>
    </citation>
    <scope>NUCLEOTIDE SEQUENCE [LARGE SCALE GENOMIC DNA]</scope>
    <source>
        <strain evidence="1 2">NBRC 106168</strain>
    </source>
</reference>
<dbReference type="RefSeq" id="WP_020893572.1">
    <property type="nucleotide sequence ID" value="NZ_BJYV01000042.1"/>
</dbReference>
<protein>
    <submittedName>
        <fullName evidence="1">Uncharacterized protein</fullName>
    </submittedName>
</protein>
<dbReference type="AlphaFoldDB" id="A0A512CIW5"/>
<dbReference type="Proteomes" id="UP000321301">
    <property type="component" value="Unassembled WGS sequence"/>
</dbReference>
<evidence type="ECO:0000313" key="1">
    <source>
        <dbReference type="EMBL" id="GEO24167.1"/>
    </source>
</evidence>
<keyword evidence="2" id="KW-1185">Reference proteome</keyword>
<sequence length="262" mass="31694">MAEKKTIKIFNTEIHEVAYLKPADFLEKVENVRMIRTGNSSLFTFYPTDKKELERNRQTWEYVNGNLNAMNYEFRYYFCIEFPEWLYLFLKYSTWENVEKSIIVALTGLYTAAPRGRDFINEKVEKDTLVKVKKLFMTNFKEFESFVYIQTEDMELMDEINSDYWEKEKSFVSKFDYFFRDNSGNPVILPFIYPVPDFRFKEHSLFIRQKFDVDCANSYFTDSDWDNIINKNSTDKLDRSESQEEPWKRWKSRFVDKNIIGE</sequence>
<evidence type="ECO:0000313" key="2">
    <source>
        <dbReference type="Proteomes" id="UP000321301"/>
    </source>
</evidence>
<gene>
    <name evidence="1" type="ORF">CQA01_47010</name>
</gene>
<proteinExistence type="predicted"/>
<comment type="caution">
    <text evidence="1">The sequence shown here is derived from an EMBL/GenBank/DDBJ whole genome shotgun (WGS) entry which is preliminary data.</text>
</comment>
<name>A0A512CIW5_9BACT</name>
<dbReference type="EMBL" id="BJYV01000042">
    <property type="protein sequence ID" value="GEO24167.1"/>
    <property type="molecule type" value="Genomic_DNA"/>
</dbReference>